<dbReference type="Gene3D" id="3.50.90.10">
    <property type="entry name" value="YerB-like"/>
    <property type="match status" value="1"/>
</dbReference>
<dbReference type="PROSITE" id="PS51257">
    <property type="entry name" value="PROKAR_LIPOPROTEIN"/>
    <property type="match status" value="1"/>
</dbReference>
<name>A0A2N3G7Z1_9ACTN</name>
<reference evidence="3 4" key="1">
    <citation type="journal article" date="2017" name="ISME J.">
        <title>Potential for microbial H2 and metal transformations associated with novel bacteria and archaea in deep terrestrial subsurface sediments.</title>
        <authorList>
            <person name="Hernsdorf A.W."/>
            <person name="Amano Y."/>
            <person name="Miyakawa K."/>
            <person name="Ise K."/>
            <person name="Suzuki Y."/>
            <person name="Anantharaman K."/>
            <person name="Probst A."/>
            <person name="Burstein D."/>
            <person name="Thomas B.C."/>
            <person name="Banfield J.F."/>
        </authorList>
    </citation>
    <scope>NUCLEOTIDE SEQUENCE [LARGE SCALE GENOMIC DNA]</scope>
    <source>
        <strain evidence="3">HGW-Actinobacteria-3</strain>
    </source>
</reference>
<proteinExistence type="predicted"/>
<feature type="domain" description="DUF3048" evidence="1">
    <location>
        <begin position="51"/>
        <end position="187"/>
    </location>
</feature>
<dbReference type="InterPro" id="IPR021416">
    <property type="entry name" value="DUF3048_N"/>
</dbReference>
<dbReference type="SUPFAM" id="SSF159774">
    <property type="entry name" value="YerB-like"/>
    <property type="match status" value="1"/>
</dbReference>
<evidence type="ECO:0000259" key="1">
    <source>
        <dbReference type="Pfam" id="PF11258"/>
    </source>
</evidence>
<evidence type="ECO:0000313" key="3">
    <source>
        <dbReference type="EMBL" id="PKQ28836.1"/>
    </source>
</evidence>
<dbReference type="Pfam" id="PF11258">
    <property type="entry name" value="DUF3048"/>
    <property type="match status" value="1"/>
</dbReference>
<dbReference type="Proteomes" id="UP000233654">
    <property type="component" value="Unassembled WGS sequence"/>
</dbReference>
<accession>A0A2N3G7Z1</accession>
<evidence type="ECO:0000313" key="4">
    <source>
        <dbReference type="Proteomes" id="UP000233654"/>
    </source>
</evidence>
<dbReference type="InterPro" id="IPR035328">
    <property type="entry name" value="DUF3048_C"/>
</dbReference>
<comment type="caution">
    <text evidence="3">The sequence shown here is derived from an EMBL/GenBank/DDBJ whole genome shotgun (WGS) entry which is preliminary data.</text>
</comment>
<gene>
    <name evidence="3" type="ORF">CVT63_00775</name>
</gene>
<dbReference type="InterPro" id="IPR023158">
    <property type="entry name" value="YerB-like_sf"/>
</dbReference>
<dbReference type="Pfam" id="PF17479">
    <property type="entry name" value="DUF3048_C"/>
    <property type="match status" value="1"/>
</dbReference>
<protein>
    <recommendedName>
        <fullName evidence="5">DUF3048 domain-containing protein</fullName>
    </recommendedName>
</protein>
<feature type="domain" description="DUF3048" evidence="2">
    <location>
        <begin position="245"/>
        <end position="359"/>
    </location>
</feature>
<evidence type="ECO:0008006" key="5">
    <source>
        <dbReference type="Google" id="ProtNLM"/>
    </source>
</evidence>
<evidence type="ECO:0000259" key="2">
    <source>
        <dbReference type="Pfam" id="PF17479"/>
    </source>
</evidence>
<organism evidence="3 4">
    <name type="scientific">Candidatus Anoxymicrobium japonicum</name>
    <dbReference type="NCBI Taxonomy" id="2013648"/>
    <lineage>
        <taxon>Bacteria</taxon>
        <taxon>Bacillati</taxon>
        <taxon>Actinomycetota</taxon>
        <taxon>Candidatus Geothermincolia</taxon>
        <taxon>Candidatus Geothermincolales</taxon>
        <taxon>Candidatus Anoxymicrobiaceae</taxon>
        <taxon>Candidatus Anoxymicrobium</taxon>
    </lineage>
</organism>
<dbReference type="EMBL" id="PHEX01000004">
    <property type="protein sequence ID" value="PKQ28836.1"/>
    <property type="molecule type" value="Genomic_DNA"/>
</dbReference>
<sequence>MNSRSRAIIIAVLLAALVFAGGCSWFHKNDKSLKKKGARATKPRLAKCPLCGLTPVDPIFIQRRPVAIKIENDPAARPQSGLGSACVIYEEECEGGITRFLAIFLDRDASAAGPVRSARPADLDITFPYDALFCHCGGSPPVLAMVKQSGIADLDQFAYPGAYWRSSDRRAPHNLYSTTARLREAGDTLCPYEENAISPFRFFADEEQAKMERDRADEIRRSAANAANPSPEYKPSMTVVQNIHIPYLSICAVDYAYDSTSGRFMRLVKGVPHIDRNTGSQLAADNVIVQYVTTTPSGLVDSRGADMSNLGIVGSGRAQVFVRGALIDANWRKLSRADHTAYTDNSGKVIRFKPGTTWIELVPTTKQVTFN</sequence>
<dbReference type="AlphaFoldDB" id="A0A2N3G7Z1"/>